<organism evidence="2 3">
    <name type="scientific">Biomphalaria glabrata</name>
    <name type="common">Bloodfluke planorb</name>
    <name type="synonym">Freshwater snail</name>
    <dbReference type="NCBI Taxonomy" id="6526"/>
    <lineage>
        <taxon>Eukaryota</taxon>
        <taxon>Metazoa</taxon>
        <taxon>Spiralia</taxon>
        <taxon>Lophotrochozoa</taxon>
        <taxon>Mollusca</taxon>
        <taxon>Gastropoda</taxon>
        <taxon>Heterobranchia</taxon>
        <taxon>Euthyneura</taxon>
        <taxon>Panpulmonata</taxon>
        <taxon>Hygrophila</taxon>
        <taxon>Lymnaeoidea</taxon>
        <taxon>Planorbidae</taxon>
        <taxon>Biomphalaria</taxon>
    </lineage>
</organism>
<dbReference type="Proteomes" id="UP000076420">
    <property type="component" value="Unassembled WGS sequence"/>
</dbReference>
<dbReference type="EnsemblMetazoa" id="BGLB033254-RA">
    <property type="protein sequence ID" value="BGLB033254-PA"/>
    <property type="gene ID" value="BGLB033254"/>
</dbReference>
<reference evidence="2" key="1">
    <citation type="submission" date="2020-05" db="UniProtKB">
        <authorList>
            <consortium name="EnsemblMetazoa"/>
        </authorList>
    </citation>
    <scope>IDENTIFICATION</scope>
    <source>
        <strain evidence="2">BB02</strain>
    </source>
</reference>
<proteinExistence type="predicted"/>
<dbReference type="PANTHER" id="PTHR19446">
    <property type="entry name" value="REVERSE TRANSCRIPTASES"/>
    <property type="match status" value="1"/>
</dbReference>
<evidence type="ECO:0000313" key="2">
    <source>
        <dbReference type="EnsemblMetazoa" id="BGLB033254-PA"/>
    </source>
</evidence>
<dbReference type="STRING" id="6526.A0A2C9LNM3"/>
<dbReference type="InterPro" id="IPR000477">
    <property type="entry name" value="RT_dom"/>
</dbReference>
<dbReference type="Pfam" id="PF00078">
    <property type="entry name" value="RVT_1"/>
    <property type="match status" value="1"/>
</dbReference>
<sequence>MRRADNKTCQLESRVVKVDVTLLPHRKKTSWIHPRSKLWHHQVDFIIVRQSDRQDVKVTKALCGADCWTDHRLILYKLKICIKPPRRPQECKHAKRLDVGKLKIPNIKQGLINKLDSEIKTLHMNKDVKNSWNKLRDSVYSLVSSVLGQPKRKQQDWFDENNVQIEQLLTHKQYCFKVFLCSPTCAKAENATLMPKESSSPIFSSDGNKLLTDKEDILVRWAEHFSTVLNCPSSISAEAIARLEQVPINHSLTDPPRLNKVMTAISNLSNGKAPGLDSIPAEIYSLGSSEVTAKLTEIYQIMWEQKKLPQEFKDASIHLYKRKGNRQLYDNHCGISLLCIAGKVLARVLLNRLQHHLETGLLQESQCGFMRGRGTVDMICAVRQLQEKCREQNSNFYTVFVDLTKAFDKVSREGLCQIMS</sequence>
<dbReference type="KEGG" id="bgt:106076592"/>
<evidence type="ECO:0000259" key="1">
    <source>
        <dbReference type="Pfam" id="PF00078"/>
    </source>
</evidence>
<protein>
    <recommendedName>
        <fullName evidence="1">Reverse transcriptase domain-containing protein</fullName>
    </recommendedName>
</protein>
<accession>A0A2C9LNM3</accession>
<gene>
    <name evidence="2" type="primary">106076592</name>
</gene>
<feature type="domain" description="Reverse transcriptase" evidence="1">
    <location>
        <begin position="335"/>
        <end position="417"/>
    </location>
</feature>
<dbReference type="VEuPathDB" id="VectorBase:BGLAX_050400"/>
<dbReference type="AlphaFoldDB" id="A0A2C9LNM3"/>
<dbReference type="VEuPathDB" id="VectorBase:BGLB033254"/>
<evidence type="ECO:0000313" key="3">
    <source>
        <dbReference type="Proteomes" id="UP000076420"/>
    </source>
</evidence>
<name>A0A2C9LNM3_BIOGL</name>